<feature type="chain" id="PRO_5040743598" evidence="1">
    <location>
        <begin position="28"/>
        <end position="77"/>
    </location>
</feature>
<protein>
    <submittedName>
        <fullName evidence="2">Uncharacterized protein</fullName>
    </submittedName>
</protein>
<dbReference type="Proteomes" id="UP001141629">
    <property type="component" value="Unassembled WGS sequence"/>
</dbReference>
<keyword evidence="1" id="KW-0732">Signal</keyword>
<dbReference type="AlphaFoldDB" id="A0A9X2YZ28"/>
<reference evidence="2" key="2">
    <citation type="journal article" date="2022" name="BMC Genomics">
        <title>Comparative genome analysis of mycobacteria focusing on tRNA and non-coding RNA.</title>
        <authorList>
            <person name="Behra P.R.K."/>
            <person name="Pettersson B.M.F."/>
            <person name="Ramesh M."/>
            <person name="Das S."/>
            <person name="Dasgupta S."/>
            <person name="Kirsebom L.A."/>
        </authorList>
    </citation>
    <scope>NUCLEOTIDE SEQUENCE</scope>
    <source>
        <strain evidence="2">DSM 44838</strain>
    </source>
</reference>
<keyword evidence="3" id="KW-1185">Reference proteome</keyword>
<comment type="caution">
    <text evidence="2">The sequence shown here is derived from an EMBL/GenBank/DDBJ whole genome shotgun (WGS) entry which is preliminary data.</text>
</comment>
<dbReference type="RefSeq" id="WP_263994928.1">
    <property type="nucleotide sequence ID" value="NZ_JACKVK010000004.1"/>
</dbReference>
<dbReference type="EMBL" id="JACKVK010000004">
    <property type="protein sequence ID" value="MCV7420146.1"/>
    <property type="molecule type" value="Genomic_DNA"/>
</dbReference>
<evidence type="ECO:0000313" key="3">
    <source>
        <dbReference type="Proteomes" id="UP001141629"/>
    </source>
</evidence>
<evidence type="ECO:0000256" key="1">
    <source>
        <dbReference type="SAM" id="SignalP"/>
    </source>
</evidence>
<evidence type="ECO:0000313" key="2">
    <source>
        <dbReference type="EMBL" id="MCV7420146.1"/>
    </source>
</evidence>
<name>A0A9X2YZ28_9MYCO</name>
<organism evidence="2 3">
    <name type="scientific">Mycobacterium yunnanensis</name>
    <dbReference type="NCBI Taxonomy" id="368477"/>
    <lineage>
        <taxon>Bacteria</taxon>
        <taxon>Bacillati</taxon>
        <taxon>Actinomycetota</taxon>
        <taxon>Actinomycetes</taxon>
        <taxon>Mycobacteriales</taxon>
        <taxon>Mycobacteriaceae</taxon>
        <taxon>Mycobacterium</taxon>
    </lineage>
</organism>
<reference evidence="2" key="1">
    <citation type="submission" date="2020-07" db="EMBL/GenBank/DDBJ databases">
        <authorList>
            <person name="Pettersson B.M.F."/>
            <person name="Behra P.R.K."/>
            <person name="Ramesh M."/>
            <person name="Das S."/>
            <person name="Dasgupta S."/>
            <person name="Kirsebom L.A."/>
        </authorList>
    </citation>
    <scope>NUCLEOTIDE SEQUENCE</scope>
    <source>
        <strain evidence="2">DSM 44838</strain>
    </source>
</reference>
<accession>A0A9X2YZ28</accession>
<gene>
    <name evidence="2" type="ORF">H7K45_06310</name>
</gene>
<feature type="signal peptide" evidence="1">
    <location>
        <begin position="1"/>
        <end position="27"/>
    </location>
</feature>
<sequence>MKMRYIAASLMTGFAAAAIAAAPIAGAAANPSTVTDNGRATITDKKGHNAIVVQPPTVSSPNSYGNFSSPAPFMFFD</sequence>
<proteinExistence type="predicted"/>